<name>A0A3M2HXT1_9GAMM</name>
<reference evidence="3 4" key="1">
    <citation type="submission" date="2018-10" db="EMBL/GenBank/DDBJ databases">
        <title>Proposal of Lysobacter pythonis sp. nov. isolated from royal pythons (Python regius).</title>
        <authorList>
            <person name="Hans-Juergen B."/>
            <person name="Huptas C."/>
            <person name="Sandra B."/>
            <person name="Igor L."/>
            <person name="Joachim S."/>
            <person name="Siegfried S."/>
            <person name="Mareike W."/>
            <person name="Peter K."/>
        </authorList>
    </citation>
    <scope>NUCLEOTIDE SEQUENCE [LARGE SCALE GENOMIC DNA]</scope>
    <source>
        <strain evidence="3 4">4284/11</strain>
    </source>
</reference>
<evidence type="ECO:0000313" key="4">
    <source>
        <dbReference type="Proteomes" id="UP000275012"/>
    </source>
</evidence>
<keyword evidence="4" id="KW-1185">Reference proteome</keyword>
<feature type="transmembrane region" description="Helical" evidence="1">
    <location>
        <begin position="60"/>
        <end position="80"/>
    </location>
</feature>
<feature type="chain" id="PRO_5018071307" evidence="2">
    <location>
        <begin position="35"/>
        <end position="138"/>
    </location>
</feature>
<evidence type="ECO:0000313" key="3">
    <source>
        <dbReference type="EMBL" id="RMH90987.1"/>
    </source>
</evidence>
<sequence length="138" mass="14364">MKVKNLKPQHAHWKRMAGLLLFALVLLLPAMAMAQASPDGGGSNLGDATNKICGVMGNVHSILKVASIVIVTIAIIFAGYQIAFAHKRISDVAPILIGGLLIGAAGQLAAMVIGAGDDFKKNCTTTSYIVVESPVRNA</sequence>
<comment type="caution">
    <text evidence="3">The sequence shown here is derived from an EMBL/GenBank/DDBJ whole genome shotgun (WGS) entry which is preliminary data.</text>
</comment>
<gene>
    <name evidence="3" type="ORF">EBB59_08545</name>
</gene>
<dbReference type="RefSeq" id="WP_122101739.1">
    <property type="nucleotide sequence ID" value="NZ_RFLY01000011.1"/>
</dbReference>
<keyword evidence="1" id="KW-1133">Transmembrane helix</keyword>
<dbReference type="Proteomes" id="UP000275012">
    <property type="component" value="Unassembled WGS sequence"/>
</dbReference>
<accession>A0A3M2HXT1</accession>
<keyword evidence="1" id="KW-0812">Transmembrane</keyword>
<keyword evidence="2" id="KW-0732">Signal</keyword>
<evidence type="ECO:0000256" key="1">
    <source>
        <dbReference type="SAM" id="Phobius"/>
    </source>
</evidence>
<keyword evidence="1" id="KW-0472">Membrane</keyword>
<dbReference type="AlphaFoldDB" id="A0A3M2HXT1"/>
<evidence type="ECO:0000256" key="2">
    <source>
        <dbReference type="SAM" id="SignalP"/>
    </source>
</evidence>
<proteinExistence type="predicted"/>
<protein>
    <submittedName>
        <fullName evidence="3">Type VI secretion protein</fullName>
    </submittedName>
</protein>
<feature type="signal peptide" evidence="2">
    <location>
        <begin position="1"/>
        <end position="34"/>
    </location>
</feature>
<dbReference type="InterPro" id="IPR007039">
    <property type="entry name" value="TrbC/VirB2"/>
</dbReference>
<dbReference type="Pfam" id="PF04956">
    <property type="entry name" value="TrbC"/>
    <property type="match status" value="1"/>
</dbReference>
<dbReference type="EMBL" id="RFLY01000011">
    <property type="protein sequence ID" value="RMH90987.1"/>
    <property type="molecule type" value="Genomic_DNA"/>
</dbReference>
<organism evidence="3 4">
    <name type="scientific">Solilutibacter pythonis</name>
    <dbReference type="NCBI Taxonomy" id="2483112"/>
    <lineage>
        <taxon>Bacteria</taxon>
        <taxon>Pseudomonadati</taxon>
        <taxon>Pseudomonadota</taxon>
        <taxon>Gammaproteobacteria</taxon>
        <taxon>Lysobacterales</taxon>
        <taxon>Lysobacteraceae</taxon>
        <taxon>Solilutibacter</taxon>
    </lineage>
</organism>
<feature type="transmembrane region" description="Helical" evidence="1">
    <location>
        <begin position="92"/>
        <end position="115"/>
    </location>
</feature>